<dbReference type="GO" id="GO:0009253">
    <property type="term" value="P:peptidoglycan catabolic process"/>
    <property type="evidence" value="ECO:0007669"/>
    <property type="project" value="InterPro"/>
</dbReference>
<dbReference type="EC" id="3.5.1.28" evidence="2"/>
<evidence type="ECO:0000256" key="4">
    <source>
        <dbReference type="ARBA" id="ARBA00023316"/>
    </source>
</evidence>
<dbReference type="GO" id="GO:0071555">
    <property type="term" value="P:cell wall organization"/>
    <property type="evidence" value="ECO:0007669"/>
    <property type="project" value="UniProtKB-KW"/>
</dbReference>
<keyword evidence="5" id="KW-0175">Coiled coil</keyword>
<comment type="catalytic activity">
    <reaction evidence="1">
        <text>Hydrolyzes the link between N-acetylmuramoyl residues and L-amino acid residues in certain cell-wall glycopeptides.</text>
        <dbReference type="EC" id="3.5.1.28"/>
    </reaction>
</comment>
<dbReference type="SUPFAM" id="SSF55846">
    <property type="entry name" value="N-acetylmuramoyl-L-alanine amidase-like"/>
    <property type="match status" value="1"/>
</dbReference>
<dbReference type="EMBL" id="CP046173">
    <property type="protein sequence ID" value="QIS21251.1"/>
    <property type="molecule type" value="Genomic_DNA"/>
</dbReference>
<evidence type="ECO:0000313" key="7">
    <source>
        <dbReference type="EMBL" id="QIS21251.1"/>
    </source>
</evidence>
<name>A0A6G9Z779_9NOCA</name>
<organism evidence="7 8">
    <name type="scientific">Nocardia terpenica</name>
    <dbReference type="NCBI Taxonomy" id="455432"/>
    <lineage>
        <taxon>Bacteria</taxon>
        <taxon>Bacillati</taxon>
        <taxon>Actinomycetota</taxon>
        <taxon>Actinomycetes</taxon>
        <taxon>Mycobacteriales</taxon>
        <taxon>Nocardiaceae</taxon>
        <taxon>Nocardia</taxon>
    </lineage>
</organism>
<dbReference type="PANTHER" id="PTHR30417">
    <property type="entry name" value="N-ACETYLMURAMOYL-L-ALANINE AMIDASE AMID"/>
    <property type="match status" value="1"/>
</dbReference>
<accession>A0A6G9Z779</accession>
<evidence type="ECO:0000256" key="3">
    <source>
        <dbReference type="ARBA" id="ARBA00022801"/>
    </source>
</evidence>
<reference evidence="7 8" key="1">
    <citation type="journal article" date="2019" name="ACS Chem. Biol.">
        <title>Identification and Mobilization of a Cryptic Antibiotic Biosynthesis Gene Locus from a Human-Pathogenic Nocardia Isolate.</title>
        <authorList>
            <person name="Herisse M."/>
            <person name="Ishida K."/>
            <person name="Porter J.L."/>
            <person name="Howden B."/>
            <person name="Hertweck C."/>
            <person name="Stinear T.P."/>
            <person name="Pidot S.J."/>
        </authorList>
    </citation>
    <scope>NUCLEOTIDE SEQUENCE [LARGE SCALE GENOMIC DNA]</scope>
    <source>
        <strain evidence="7 8">AUSMDU00012715</strain>
    </source>
</reference>
<evidence type="ECO:0000313" key="8">
    <source>
        <dbReference type="Proteomes" id="UP000500953"/>
    </source>
</evidence>
<dbReference type="InterPro" id="IPR002502">
    <property type="entry name" value="Amidase_domain"/>
</dbReference>
<feature type="domain" description="N-acetylmuramoyl-L-alanine amidase" evidence="6">
    <location>
        <begin position="26"/>
        <end position="162"/>
    </location>
</feature>
<keyword evidence="3" id="KW-0378">Hydrolase</keyword>
<proteinExistence type="predicted"/>
<gene>
    <name evidence="7" type="ORF">F6W96_25920</name>
</gene>
<dbReference type="SMART" id="SM00644">
    <property type="entry name" value="Ami_2"/>
    <property type="match status" value="1"/>
</dbReference>
<dbReference type="Pfam" id="PF01510">
    <property type="entry name" value="Amidase_2"/>
    <property type="match status" value="1"/>
</dbReference>
<evidence type="ECO:0000256" key="5">
    <source>
        <dbReference type="SAM" id="Coils"/>
    </source>
</evidence>
<dbReference type="InterPro" id="IPR036505">
    <property type="entry name" value="Amidase/PGRP_sf"/>
</dbReference>
<evidence type="ECO:0000256" key="1">
    <source>
        <dbReference type="ARBA" id="ARBA00001561"/>
    </source>
</evidence>
<dbReference type="AlphaFoldDB" id="A0A6G9Z779"/>
<dbReference type="PANTHER" id="PTHR30417:SF1">
    <property type="entry name" value="N-ACETYLMURAMOYL-L-ALANINE AMIDASE AMID"/>
    <property type="match status" value="1"/>
</dbReference>
<dbReference type="CDD" id="cd06583">
    <property type="entry name" value="PGRP"/>
    <property type="match status" value="1"/>
</dbReference>
<sequence>MGWNGDPVWLADVLRAEGLEVREFPGWRDRGHGDFGNIWGVIAHHTGNNPPSNNPGYIANHPDLGLCSQLHLARDGVVTVCGVGVAWHAGQGSYPGLPTDNANFHTVGIEAENNGTEGWCDAQYSAYVKAVAAILRKLGYDSSRVIGHKEWAGAAQGKWDPGRMDMDAFRADVQKQINNNSEDFLMALNDAEQYRMLFELTNRFPSRVEGSTFTDTLVGYVLEMDRKIEELHQARTALETKLDAILAKMVVA</sequence>
<dbReference type="InterPro" id="IPR051206">
    <property type="entry name" value="NAMLAA_amidase_2"/>
</dbReference>
<keyword evidence="4" id="KW-0961">Cell wall biogenesis/degradation</keyword>
<dbReference type="GO" id="GO:0008745">
    <property type="term" value="F:N-acetylmuramoyl-L-alanine amidase activity"/>
    <property type="evidence" value="ECO:0007669"/>
    <property type="project" value="UniProtKB-EC"/>
</dbReference>
<feature type="coiled-coil region" evidence="5">
    <location>
        <begin position="221"/>
        <end position="248"/>
    </location>
</feature>
<dbReference type="Gene3D" id="3.40.80.10">
    <property type="entry name" value="Peptidoglycan recognition protein-like"/>
    <property type="match status" value="1"/>
</dbReference>
<dbReference type="GO" id="GO:0009254">
    <property type="term" value="P:peptidoglycan turnover"/>
    <property type="evidence" value="ECO:0007669"/>
    <property type="project" value="TreeGrafter"/>
</dbReference>
<evidence type="ECO:0000256" key="2">
    <source>
        <dbReference type="ARBA" id="ARBA00011901"/>
    </source>
</evidence>
<protein>
    <recommendedName>
        <fullName evidence="2">N-acetylmuramoyl-L-alanine amidase</fullName>
        <ecNumber evidence="2">3.5.1.28</ecNumber>
    </recommendedName>
</protein>
<evidence type="ECO:0000259" key="6">
    <source>
        <dbReference type="SMART" id="SM00644"/>
    </source>
</evidence>
<dbReference type="Proteomes" id="UP000500953">
    <property type="component" value="Chromosome"/>
</dbReference>